<dbReference type="GO" id="GO:0006383">
    <property type="term" value="P:transcription by RNA polymerase III"/>
    <property type="evidence" value="ECO:0007669"/>
    <property type="project" value="InterPro"/>
</dbReference>
<dbReference type="EMBL" id="AP014564">
    <property type="protein sequence ID" value="BAV95331.1"/>
    <property type="molecule type" value="Genomic_DNA"/>
</dbReference>
<keyword evidence="5" id="KW-1185">Reference proteome</keyword>
<keyword evidence="3" id="KW-0732">Signal</keyword>
<dbReference type="InterPro" id="IPR019734">
    <property type="entry name" value="TPR_rpt"/>
</dbReference>
<reference evidence="4 5" key="1">
    <citation type="submission" date="2014-03" db="EMBL/GenBank/DDBJ databases">
        <title>complete genome sequence of Flavobacteriaceae bacterium JBKA-6.</title>
        <authorList>
            <person name="Takano T."/>
            <person name="Nakamura Y."/>
            <person name="Takuma S."/>
            <person name="Yasuike M."/>
            <person name="Matsuyama T."/>
            <person name="Sakai T."/>
            <person name="Fujiwara A."/>
            <person name="Kimoto K."/>
            <person name="Fukuda Y."/>
            <person name="Kondo H."/>
            <person name="Hirono I."/>
            <person name="Nakayasu C."/>
        </authorList>
    </citation>
    <scope>NUCLEOTIDE SEQUENCE [LARGE SCALE GENOMIC DNA]</scope>
    <source>
        <strain evidence="4 5">JBKA-6</strain>
    </source>
</reference>
<proteinExistence type="predicted"/>
<dbReference type="SUPFAM" id="SSF81901">
    <property type="entry name" value="HCP-like"/>
    <property type="match status" value="1"/>
</dbReference>
<dbReference type="InterPro" id="IPR039340">
    <property type="entry name" value="Tfc4/TFIIIC-102/Sfc4"/>
</dbReference>
<dbReference type="SUPFAM" id="SSF48452">
    <property type="entry name" value="TPR-like"/>
    <property type="match status" value="5"/>
</dbReference>
<dbReference type="PROSITE" id="PS50005">
    <property type="entry name" value="TPR"/>
    <property type="match status" value="5"/>
</dbReference>
<evidence type="ECO:0000256" key="2">
    <source>
        <dbReference type="SAM" id="Coils"/>
    </source>
</evidence>
<dbReference type="RefSeq" id="WP_096687037.1">
    <property type="nucleotide sequence ID" value="NZ_AP014564.1"/>
</dbReference>
<dbReference type="Proteomes" id="UP000243197">
    <property type="component" value="Chromosome"/>
</dbReference>
<name>A0A1J1EBM1_9FLAO</name>
<feature type="repeat" description="TPR" evidence="1">
    <location>
        <begin position="313"/>
        <end position="346"/>
    </location>
</feature>
<dbReference type="OrthoDB" id="9814448at2"/>
<evidence type="ECO:0000313" key="4">
    <source>
        <dbReference type="EMBL" id="BAV95331.1"/>
    </source>
</evidence>
<evidence type="ECO:0000256" key="1">
    <source>
        <dbReference type="PROSITE-ProRule" id="PRU00339"/>
    </source>
</evidence>
<dbReference type="SMART" id="SM00028">
    <property type="entry name" value="TPR"/>
    <property type="match status" value="9"/>
</dbReference>
<dbReference type="Pfam" id="PF13181">
    <property type="entry name" value="TPR_8"/>
    <property type="match status" value="2"/>
</dbReference>
<keyword evidence="1" id="KW-0802">TPR repeat</keyword>
<feature type="repeat" description="TPR" evidence="1">
    <location>
        <begin position="648"/>
        <end position="681"/>
    </location>
</feature>
<evidence type="ECO:0000313" key="5">
    <source>
        <dbReference type="Proteomes" id="UP000243197"/>
    </source>
</evidence>
<dbReference type="InterPro" id="IPR011990">
    <property type="entry name" value="TPR-like_helical_dom_sf"/>
</dbReference>
<feature type="repeat" description="TPR" evidence="1">
    <location>
        <begin position="611"/>
        <end position="644"/>
    </location>
</feature>
<feature type="repeat" description="TPR" evidence="1">
    <location>
        <begin position="278"/>
        <end position="311"/>
    </location>
</feature>
<feature type="repeat" description="TPR" evidence="1">
    <location>
        <begin position="759"/>
        <end position="792"/>
    </location>
</feature>
<protein>
    <submittedName>
        <fullName evidence="4">TPR-domain containing protein</fullName>
    </submittedName>
</protein>
<feature type="signal peptide" evidence="3">
    <location>
        <begin position="1"/>
        <end position="18"/>
    </location>
</feature>
<feature type="chain" id="PRO_5012791736" evidence="3">
    <location>
        <begin position="19"/>
        <end position="1012"/>
    </location>
</feature>
<dbReference type="AlphaFoldDB" id="A0A1J1EBM1"/>
<keyword evidence="2" id="KW-0175">Coiled coil</keyword>
<sequence length="1012" mass="120139">MFKKIVACLLFCSQIVLAQKTDIYTNDKTKYDIAVDLYNQSNYLLSKKTFEKILTEHTNWNSRIHIDSKYYIALCAIKRFDNQAEKLLTDFITDYPTYHRRNEIINTLANLLFQKGKHKEALIWYEQINQEMLSEEKLQEYYFSTGYANFSLKNYESAKNYFSQIDKNSEYKEKSSYYYAYISLEENQHTIALKRLSEIKKDEKLLKTAIKLKLRIYFQLERYEDAKKEGIKFLNVLNDKKDQKDIQETYQILGNSFYSLKEYDKAIEYLSLYKKKSLQDFYYLGYSYYQKEDYKNAIESFNKIVAPKSKLSQITYYQLGLCYIKDNKKKEALNVFKTVYEMDYDKSIQKEANLYYVKLSYEIGNPHQSIELVINSYLSKYPNDPETNQLIKFLITYYLDSNDYDEALKVLEKFKENSYSMKIAYQKIILNKAKQLLLENKYQEAEKHLNESMENMFDAKTRLISTFWLGEAQYQQKKVKESIQSWNSFKAMNNNEKSYENDLVDYNLGYSFFTIQNYENAMVHFKKFIENNKISEYINDAMTRLADSYFALKKYDSAIIWYKKIEEKTNLDIDYASYRKTICYGLIGQQKKYISALELFLATYKKSKYLNDATYDLANAYLEENNYTKALFYFEKIIADSKNSKYLIKAMLKKGLVYFNKDQYDKALETYKDIVRKYPEHSESKSAIKNAKKIYMAQGNIQTYIDWINKLSFSEETDEELEKSTYLSANNQFLKGNIDKAIDGLTLYLNRFPKGEYESEVIFKLGESLHKKGDKNKAIEFYNRIISNSKNDYTEQSLVRLAEHYIEKNDDDSLLNVLVQLERDGESKKNINYAQLVLMRIYLKKQEFNNSVEYAKKVQGQSKLDSNTKAEATILIGRHFMDSKEYDLAKQEYEKLYKMTNIKEEYLAEILYHKSYFLHLESNYEDSNDIIFQIASKYSGYKHLGAKALLIMAKNYYALKDIYQATYTCESILKNSKFEDLVKEAKNLLKEIKLSQNNNQEKENKIEQNEEL</sequence>
<dbReference type="Gene3D" id="1.25.40.10">
    <property type="entry name" value="Tetratricopeptide repeat domain"/>
    <property type="match status" value="7"/>
</dbReference>
<organism evidence="4 5">
    <name type="scientific">Ichthyobacterium seriolicida</name>
    <dbReference type="NCBI Taxonomy" id="242600"/>
    <lineage>
        <taxon>Bacteria</taxon>
        <taxon>Pseudomonadati</taxon>
        <taxon>Bacteroidota</taxon>
        <taxon>Flavobacteriia</taxon>
        <taxon>Flavobacteriales</taxon>
        <taxon>Ichthyobacteriaceae</taxon>
        <taxon>Ichthyobacterium</taxon>
    </lineage>
</organism>
<dbReference type="Pfam" id="PF13174">
    <property type="entry name" value="TPR_6"/>
    <property type="match status" value="4"/>
</dbReference>
<evidence type="ECO:0000256" key="3">
    <source>
        <dbReference type="SAM" id="SignalP"/>
    </source>
</evidence>
<dbReference type="PANTHER" id="PTHR23082:SF0">
    <property type="entry name" value="GENERAL TRANSCRIPTION FACTOR 3C POLYPEPTIDE 3"/>
    <property type="match status" value="1"/>
</dbReference>
<gene>
    <name evidence="4" type="ORF">JBKA6_1318</name>
</gene>
<feature type="coiled-coil region" evidence="2">
    <location>
        <begin position="975"/>
        <end position="1012"/>
    </location>
</feature>
<dbReference type="GO" id="GO:0000127">
    <property type="term" value="C:transcription factor TFIIIC complex"/>
    <property type="evidence" value="ECO:0007669"/>
    <property type="project" value="TreeGrafter"/>
</dbReference>
<dbReference type="KEGG" id="ise:JBKA6_1318"/>
<accession>A0A1J1EBM1</accession>
<dbReference type="PANTHER" id="PTHR23082">
    <property type="entry name" value="TRANSCRIPTION INITIATION FACTOR IIIC TFIIIC , POLYPEPTIDE 3-RELATED"/>
    <property type="match status" value="1"/>
</dbReference>